<evidence type="ECO:0000313" key="6">
    <source>
        <dbReference type="EMBL" id="KKW36093.1"/>
    </source>
</evidence>
<evidence type="ECO:0000256" key="1">
    <source>
        <dbReference type="ARBA" id="ARBA00008226"/>
    </source>
</evidence>
<feature type="domain" description="Anticodon-binding" evidence="5">
    <location>
        <begin position="356"/>
        <end position="428"/>
    </location>
</feature>
<dbReference type="AlphaFoldDB" id="A0A0G1XY48"/>
<dbReference type="InterPro" id="IPR004154">
    <property type="entry name" value="Anticodon-bd"/>
</dbReference>
<dbReference type="InterPro" id="IPR045864">
    <property type="entry name" value="aa-tRNA-synth_II/BPL/LPL"/>
</dbReference>
<evidence type="ECO:0000256" key="3">
    <source>
        <dbReference type="ARBA" id="ARBA00030619"/>
    </source>
</evidence>
<dbReference type="Pfam" id="PF03129">
    <property type="entry name" value="HGTP_anticodon"/>
    <property type="match status" value="1"/>
</dbReference>
<feature type="compositionally biased region" description="Polar residues" evidence="4">
    <location>
        <begin position="1"/>
        <end position="11"/>
    </location>
</feature>
<protein>
    <recommendedName>
        <fullName evidence="3">Histidyl-tRNA synthetase</fullName>
    </recommendedName>
</protein>
<dbReference type="SUPFAM" id="SSF55681">
    <property type="entry name" value="Class II aaRS and biotin synthetases"/>
    <property type="match status" value="1"/>
</dbReference>
<dbReference type="GO" id="GO:0006427">
    <property type="term" value="P:histidyl-tRNA aminoacylation"/>
    <property type="evidence" value="ECO:0007669"/>
    <property type="project" value="TreeGrafter"/>
</dbReference>
<evidence type="ECO:0000259" key="5">
    <source>
        <dbReference type="Pfam" id="PF03129"/>
    </source>
</evidence>
<keyword evidence="2 6" id="KW-0436">Ligase</keyword>
<name>A0A0G1XY48_9BACT</name>
<accession>A0A0G1XY48</accession>
<dbReference type="Proteomes" id="UP000034290">
    <property type="component" value="Unassembled WGS sequence"/>
</dbReference>
<feature type="compositionally biased region" description="Basic and acidic residues" evidence="4">
    <location>
        <begin position="17"/>
        <end position="30"/>
    </location>
</feature>
<sequence>MPQSKTKTVVRQTAAERQSHMQERVDAARRAEKRKPARVVPYVDYKNVDPRIETALYYGFTPLASPVIITKEDKAKADELGDDAKIESSTLIPTLEEKIALFRHYSDKNLFECAQPIMYCTEFSSGNALKKKTGERRLSYEIMGSGKSVGEATLIQVAFATLKDEAHGELTLSLNSVGDRESQGRFMRELGNFYRKHIASLPVTCKTLLRKNPLALLSCEHEKCKELAEEAPKSIGFLGDESRRHFKEVLEFLEELEIPYRIDHTLLGNRAFSSETQFEIRETLAEGTVHVLCSGGRYNNLGKRLGLKREVPSVGMNLLLTRAGKEVVAPRTIRFKKPTVFFLQLGFCAKLKSLRVIEILRQVRIPLYQALNRDKLISQISSAENLRIPYSLILGQREALENSVIVRNTVSRAQETVPFAKLAEYFKRMKLG</sequence>
<gene>
    <name evidence="6" type="ORF">UY81_C0032G0006</name>
</gene>
<evidence type="ECO:0000256" key="4">
    <source>
        <dbReference type="SAM" id="MobiDB-lite"/>
    </source>
</evidence>
<dbReference type="SUPFAM" id="SSF52954">
    <property type="entry name" value="Class II aaRS ABD-related"/>
    <property type="match status" value="1"/>
</dbReference>
<dbReference type="EMBL" id="LCRM01000032">
    <property type="protein sequence ID" value="KKW36093.1"/>
    <property type="molecule type" value="Genomic_DNA"/>
</dbReference>
<dbReference type="InterPro" id="IPR004516">
    <property type="entry name" value="HisRS/HisZ"/>
</dbReference>
<feature type="region of interest" description="Disordered" evidence="4">
    <location>
        <begin position="1"/>
        <end position="30"/>
    </location>
</feature>
<organism evidence="6 7">
    <name type="scientific">Candidatus Giovannonibacteria bacterium GW2011_GWA2_53_7</name>
    <dbReference type="NCBI Taxonomy" id="1618650"/>
    <lineage>
        <taxon>Bacteria</taxon>
        <taxon>Candidatus Giovannoniibacteriota</taxon>
    </lineage>
</organism>
<comment type="caution">
    <text evidence="6">The sequence shown here is derived from an EMBL/GenBank/DDBJ whole genome shotgun (WGS) entry which is preliminary data.</text>
</comment>
<dbReference type="Gene3D" id="3.30.930.10">
    <property type="entry name" value="Bira Bifunctional Protein, Domain 2"/>
    <property type="match status" value="1"/>
</dbReference>
<keyword evidence="2 6" id="KW-0030">Aminoacyl-tRNA synthetase</keyword>
<proteinExistence type="inferred from homology"/>
<dbReference type="GO" id="GO:0004821">
    <property type="term" value="F:histidine-tRNA ligase activity"/>
    <property type="evidence" value="ECO:0007669"/>
    <property type="project" value="TreeGrafter"/>
</dbReference>
<dbReference type="GO" id="GO:0005737">
    <property type="term" value="C:cytoplasm"/>
    <property type="evidence" value="ECO:0007669"/>
    <property type="project" value="InterPro"/>
</dbReference>
<evidence type="ECO:0000313" key="7">
    <source>
        <dbReference type="Proteomes" id="UP000034290"/>
    </source>
</evidence>
<dbReference type="PANTHER" id="PTHR43707">
    <property type="entry name" value="HISTIDYL-TRNA SYNTHETASE"/>
    <property type="match status" value="1"/>
</dbReference>
<dbReference type="Gene3D" id="3.40.50.800">
    <property type="entry name" value="Anticodon-binding domain"/>
    <property type="match status" value="1"/>
</dbReference>
<evidence type="ECO:0000256" key="2">
    <source>
        <dbReference type="ARBA" id="ARBA00023146"/>
    </source>
</evidence>
<dbReference type="InterPro" id="IPR036621">
    <property type="entry name" value="Anticodon-bd_dom_sf"/>
</dbReference>
<comment type="similarity">
    <text evidence="1">Belongs to the class-II aminoacyl-tRNA synthetase family.</text>
</comment>
<dbReference type="PANTHER" id="PTHR43707:SF1">
    <property type="entry name" value="HISTIDINE--TRNA LIGASE, MITOCHONDRIAL-RELATED"/>
    <property type="match status" value="1"/>
</dbReference>
<reference evidence="6 7" key="1">
    <citation type="journal article" date="2015" name="Nature">
        <title>rRNA introns, odd ribosomes, and small enigmatic genomes across a large radiation of phyla.</title>
        <authorList>
            <person name="Brown C.T."/>
            <person name="Hug L.A."/>
            <person name="Thomas B.C."/>
            <person name="Sharon I."/>
            <person name="Castelle C.J."/>
            <person name="Singh A."/>
            <person name="Wilkins M.J."/>
            <person name="Williams K.H."/>
            <person name="Banfield J.F."/>
        </authorList>
    </citation>
    <scope>NUCLEOTIDE SEQUENCE [LARGE SCALE GENOMIC DNA]</scope>
</reference>